<dbReference type="GO" id="GO:0005524">
    <property type="term" value="F:ATP binding"/>
    <property type="evidence" value="ECO:0007669"/>
    <property type="project" value="UniProtKB-KW"/>
</dbReference>
<gene>
    <name evidence="6" type="ORF">THSYN_07135</name>
</gene>
<dbReference type="Gene3D" id="2.70.50.60">
    <property type="entry name" value="abc- transporter (atp binding component) like domain"/>
    <property type="match status" value="1"/>
</dbReference>
<dbReference type="PANTHER" id="PTHR46743:SF2">
    <property type="entry name" value="TEICHOIC ACIDS EXPORT ATP-BINDING PROTEIN TAGH"/>
    <property type="match status" value="1"/>
</dbReference>
<dbReference type="PROSITE" id="PS50893">
    <property type="entry name" value="ABC_TRANSPORTER_2"/>
    <property type="match status" value="1"/>
</dbReference>
<dbReference type="InterPro" id="IPR003439">
    <property type="entry name" value="ABC_transporter-like_ATP-bd"/>
</dbReference>
<evidence type="ECO:0000256" key="3">
    <source>
        <dbReference type="ARBA" id="ARBA00022741"/>
    </source>
</evidence>
<dbReference type="KEGG" id="tsy:THSYN_07135"/>
<dbReference type="GO" id="GO:0016887">
    <property type="term" value="F:ATP hydrolysis activity"/>
    <property type="evidence" value="ECO:0007669"/>
    <property type="project" value="InterPro"/>
</dbReference>
<dbReference type="InterPro" id="IPR017871">
    <property type="entry name" value="ABC_transporter-like_CS"/>
</dbReference>
<dbReference type="Pfam" id="PF14524">
    <property type="entry name" value="Wzt_C"/>
    <property type="match status" value="1"/>
</dbReference>
<evidence type="ECO:0000313" key="6">
    <source>
        <dbReference type="EMBL" id="AUB80746.1"/>
    </source>
</evidence>
<keyword evidence="3" id="KW-0547">Nucleotide-binding</keyword>
<evidence type="ECO:0000256" key="2">
    <source>
        <dbReference type="ARBA" id="ARBA00022448"/>
    </source>
</evidence>
<dbReference type="InterPro" id="IPR029439">
    <property type="entry name" value="Wzt_C"/>
</dbReference>
<dbReference type="Proteomes" id="UP000232638">
    <property type="component" value="Chromosome"/>
</dbReference>
<dbReference type="EMBL" id="CP020370">
    <property type="protein sequence ID" value="AUB80746.1"/>
    <property type="molecule type" value="Genomic_DNA"/>
</dbReference>
<keyword evidence="2" id="KW-0813">Transport</keyword>
<comment type="similarity">
    <text evidence="1">Belongs to the ABC transporter superfamily.</text>
</comment>
<dbReference type="InterPro" id="IPR027417">
    <property type="entry name" value="P-loop_NTPase"/>
</dbReference>
<sequence length="419" mass="46122">MDTGSGAVPHTCRVVVMSDTLIRAEGVSKKFCRSLKKSLWYGLQDLGQELRGHRHGGQGELRSDEFWAVHDINFELKRGECLGLIGRNGAGKTTLLRMLNGLIKPDQGRIEIRGRIAALIALGAGFNPILTGRENIYVNASVLGLSKQEIARLIDDIIEFSEIDEFIDSPVQNYSSGMQVRLGFAVATALRPDVLLLDEILAVGDSAFRAKCFNRIQDTIQDCAVIFVSHSMPQVTRISDQLLLMNKGRRLASGPDLGEIIARYNSLTAEEAYTARSEGSHKATIESVSLCDSLSNEVAELSHGDPFAILLNTHLPKAIQHADPRILITIADQDDSPVAQISDRIDVQDGIERYALYLHFESTPFNAGRYSITANLLLGPRGELAHRLPRCVGFTVRHTFVGYAPILLRPSHYSVRPLA</sequence>
<reference evidence="6 7" key="1">
    <citation type="submission" date="2017-03" db="EMBL/GenBank/DDBJ databases">
        <title>Complete genome sequence of Candidatus 'Thiodictyon syntrophicum' sp. nov. strain Cad16T, a photolithoautotroph purple sulfur bacterium isolated from an alpine meromictic lake.</title>
        <authorList>
            <person name="Luedin S.M."/>
            <person name="Pothier J.F."/>
            <person name="Danza F."/>
            <person name="Storelli N."/>
            <person name="Wittwer M."/>
            <person name="Tonolla M."/>
        </authorList>
    </citation>
    <scope>NUCLEOTIDE SEQUENCE [LARGE SCALE GENOMIC DNA]</scope>
    <source>
        <strain evidence="6 7">Cad16T</strain>
    </source>
</reference>
<protein>
    <recommendedName>
        <fullName evidence="5">ABC transporter domain-containing protein</fullName>
    </recommendedName>
</protein>
<dbReference type="InterPro" id="IPR003593">
    <property type="entry name" value="AAA+_ATPase"/>
</dbReference>
<feature type="domain" description="ABC transporter" evidence="5">
    <location>
        <begin position="41"/>
        <end position="272"/>
    </location>
</feature>
<evidence type="ECO:0000313" key="7">
    <source>
        <dbReference type="Proteomes" id="UP000232638"/>
    </source>
</evidence>
<proteinExistence type="inferred from homology"/>
<dbReference type="InterPro" id="IPR050683">
    <property type="entry name" value="Bact_Polysacc_Export_ATP-bd"/>
</dbReference>
<dbReference type="Gene3D" id="3.40.50.300">
    <property type="entry name" value="P-loop containing nucleotide triphosphate hydrolases"/>
    <property type="match status" value="1"/>
</dbReference>
<dbReference type="PROSITE" id="PS00211">
    <property type="entry name" value="ABC_TRANSPORTER_1"/>
    <property type="match status" value="1"/>
</dbReference>
<accession>A0A2K8U576</accession>
<dbReference type="AlphaFoldDB" id="A0A2K8U576"/>
<keyword evidence="4" id="KW-0067">ATP-binding</keyword>
<dbReference type="CDD" id="cd10147">
    <property type="entry name" value="Wzt_C-like"/>
    <property type="match status" value="1"/>
</dbReference>
<dbReference type="CDD" id="cd03220">
    <property type="entry name" value="ABC_KpsT_Wzt"/>
    <property type="match status" value="1"/>
</dbReference>
<dbReference type="Pfam" id="PF00005">
    <property type="entry name" value="ABC_tran"/>
    <property type="match status" value="1"/>
</dbReference>
<dbReference type="SMART" id="SM00382">
    <property type="entry name" value="AAA"/>
    <property type="match status" value="1"/>
</dbReference>
<name>A0A2K8U576_9GAMM</name>
<evidence type="ECO:0000256" key="4">
    <source>
        <dbReference type="ARBA" id="ARBA00022840"/>
    </source>
</evidence>
<dbReference type="InterPro" id="IPR015860">
    <property type="entry name" value="ABC_transpr_TagH-like"/>
</dbReference>
<keyword evidence="7" id="KW-1185">Reference proteome</keyword>
<evidence type="ECO:0000256" key="1">
    <source>
        <dbReference type="ARBA" id="ARBA00005417"/>
    </source>
</evidence>
<organism evidence="6 7">
    <name type="scientific">Candidatus Thiodictyon syntrophicum</name>
    <dbReference type="NCBI Taxonomy" id="1166950"/>
    <lineage>
        <taxon>Bacteria</taxon>
        <taxon>Pseudomonadati</taxon>
        <taxon>Pseudomonadota</taxon>
        <taxon>Gammaproteobacteria</taxon>
        <taxon>Chromatiales</taxon>
        <taxon>Chromatiaceae</taxon>
        <taxon>Thiodictyon</taxon>
    </lineage>
</organism>
<dbReference type="PANTHER" id="PTHR46743">
    <property type="entry name" value="TEICHOIC ACIDS EXPORT ATP-BINDING PROTEIN TAGH"/>
    <property type="match status" value="1"/>
</dbReference>
<evidence type="ECO:0000259" key="5">
    <source>
        <dbReference type="PROSITE" id="PS50893"/>
    </source>
</evidence>
<dbReference type="GO" id="GO:0016020">
    <property type="term" value="C:membrane"/>
    <property type="evidence" value="ECO:0007669"/>
    <property type="project" value="InterPro"/>
</dbReference>
<dbReference type="SUPFAM" id="SSF52540">
    <property type="entry name" value="P-loop containing nucleoside triphosphate hydrolases"/>
    <property type="match status" value="1"/>
</dbReference>
<dbReference type="GO" id="GO:0140359">
    <property type="term" value="F:ABC-type transporter activity"/>
    <property type="evidence" value="ECO:0007669"/>
    <property type="project" value="InterPro"/>
</dbReference>